<keyword evidence="5" id="KW-1185">Reference proteome</keyword>
<feature type="signal peptide" evidence="2">
    <location>
        <begin position="1"/>
        <end position="16"/>
    </location>
</feature>
<dbReference type="InterPro" id="IPR008258">
    <property type="entry name" value="Transglycosylase_SLT_dom_1"/>
</dbReference>
<proteinExistence type="inferred from homology"/>
<feature type="domain" description="LysM" evidence="3">
    <location>
        <begin position="304"/>
        <end position="347"/>
    </location>
</feature>
<dbReference type="RefSeq" id="WP_172232329.1">
    <property type="nucleotide sequence ID" value="NZ_CP035946.1"/>
</dbReference>
<dbReference type="PROSITE" id="PS51782">
    <property type="entry name" value="LYSM"/>
    <property type="match status" value="1"/>
</dbReference>
<keyword evidence="2" id="KW-0732">Signal</keyword>
<evidence type="ECO:0000313" key="4">
    <source>
        <dbReference type="EMBL" id="MBZ7986584.1"/>
    </source>
</evidence>
<organism evidence="4 5">
    <name type="scientific">Campylobacter canadensis</name>
    <dbReference type="NCBI Taxonomy" id="449520"/>
    <lineage>
        <taxon>Bacteria</taxon>
        <taxon>Pseudomonadati</taxon>
        <taxon>Campylobacterota</taxon>
        <taxon>Epsilonproteobacteria</taxon>
        <taxon>Campylobacterales</taxon>
        <taxon>Campylobacteraceae</taxon>
        <taxon>Campylobacter</taxon>
    </lineage>
</organism>
<comment type="caution">
    <text evidence="4">The sequence shown here is derived from an EMBL/GenBank/DDBJ whole genome shotgun (WGS) entry which is preliminary data.</text>
</comment>
<name>A0ABS7WR80_9BACT</name>
<dbReference type="SMART" id="SM00257">
    <property type="entry name" value="LysM"/>
    <property type="match status" value="2"/>
</dbReference>
<dbReference type="SUPFAM" id="SSF53955">
    <property type="entry name" value="Lysozyme-like"/>
    <property type="match status" value="1"/>
</dbReference>
<dbReference type="InterPro" id="IPR023346">
    <property type="entry name" value="Lysozyme-like_dom_sf"/>
</dbReference>
<evidence type="ECO:0000313" key="5">
    <source>
        <dbReference type="Proteomes" id="UP000786183"/>
    </source>
</evidence>
<feature type="chain" id="PRO_5045367280" evidence="2">
    <location>
        <begin position="17"/>
        <end position="360"/>
    </location>
</feature>
<dbReference type="Pfam" id="PF01464">
    <property type="entry name" value="SLT"/>
    <property type="match status" value="1"/>
</dbReference>
<evidence type="ECO:0000256" key="2">
    <source>
        <dbReference type="SAM" id="SignalP"/>
    </source>
</evidence>
<evidence type="ECO:0000256" key="1">
    <source>
        <dbReference type="ARBA" id="ARBA00007734"/>
    </source>
</evidence>
<dbReference type="EMBL" id="JACGBB010000001">
    <property type="protein sequence ID" value="MBZ7986584.1"/>
    <property type="molecule type" value="Genomic_DNA"/>
</dbReference>
<accession>A0ABS7WR80</accession>
<dbReference type="PANTHER" id="PTHR37423:SF2">
    <property type="entry name" value="MEMBRANE-BOUND LYTIC MUREIN TRANSGLYCOSYLASE C"/>
    <property type="match status" value="1"/>
</dbReference>
<sequence length="360" mass="41281">MKKVILIFFTISLAFANFSVENYERQEKILKSIDVDMKYLNDESFVEIFSNMSERDIQYFTKILNEDNMNIPIIKAILKKEGVPDVFLYLAMIESNFKTHAKSGAKAVGVWQFMSPTAKSFGLKIDRYVDERKDVVASSTAAARYLKRLKKQFGKWYLAIFAYNCGDGCVRRAIANANSDELSVLLDENKKYLPLETRNFFRKIVGASLIAENDIVKYGDAYLLNQIMSLNIKRVEIQANDNLVNLAKRAGMSLSDLKKINPHFNTNLTPPYSYYIYLPIERVALFKNSKKNFDYAKNKVKNIITYKVKSGDTLYDIAKENNVTTKILKSFNNLSSDFLSVNQTLRIPVLLIDESKEAKN</sequence>
<dbReference type="Proteomes" id="UP000786183">
    <property type="component" value="Unassembled WGS sequence"/>
</dbReference>
<dbReference type="Gene3D" id="1.10.530.10">
    <property type="match status" value="1"/>
</dbReference>
<protein>
    <submittedName>
        <fullName evidence="4">Transglycosylase SLT domain-containing protein</fullName>
    </submittedName>
</protein>
<dbReference type="PANTHER" id="PTHR37423">
    <property type="entry name" value="SOLUBLE LYTIC MUREIN TRANSGLYCOSYLASE-RELATED"/>
    <property type="match status" value="1"/>
</dbReference>
<dbReference type="CDD" id="cd00118">
    <property type="entry name" value="LysM"/>
    <property type="match status" value="1"/>
</dbReference>
<dbReference type="InterPro" id="IPR036779">
    <property type="entry name" value="LysM_dom_sf"/>
</dbReference>
<gene>
    <name evidence="4" type="ORF">AVCANL283_00460</name>
</gene>
<dbReference type="CDD" id="cd16894">
    <property type="entry name" value="MltD-like"/>
    <property type="match status" value="1"/>
</dbReference>
<dbReference type="Gene3D" id="3.10.350.10">
    <property type="entry name" value="LysM domain"/>
    <property type="match status" value="1"/>
</dbReference>
<dbReference type="InterPro" id="IPR018392">
    <property type="entry name" value="LysM"/>
</dbReference>
<dbReference type="SUPFAM" id="SSF54106">
    <property type="entry name" value="LysM domain"/>
    <property type="match status" value="2"/>
</dbReference>
<dbReference type="Pfam" id="PF01476">
    <property type="entry name" value="LysM"/>
    <property type="match status" value="2"/>
</dbReference>
<evidence type="ECO:0000259" key="3">
    <source>
        <dbReference type="PROSITE" id="PS51782"/>
    </source>
</evidence>
<reference evidence="4 5" key="1">
    <citation type="submission" date="2020-07" db="EMBL/GenBank/DDBJ databases">
        <title>Transfer of Campylobacter canadensis to the novel genus Avispirillum gen. nov., that also includes two novel species recovered from migratory waterfowl: Avispirillum anseris sp. nov. and Avispirillum brantae sp. nov.</title>
        <authorList>
            <person name="Miller W.G."/>
            <person name="Chapman M.H."/>
            <person name="Yee E."/>
            <person name="Inglis G.D."/>
        </authorList>
    </citation>
    <scope>NUCLEOTIDE SEQUENCE [LARGE SCALE GENOMIC DNA]</scope>
    <source>
        <strain evidence="4 5">L283</strain>
    </source>
</reference>
<comment type="similarity">
    <text evidence="1">Belongs to the transglycosylase Slt family.</text>
</comment>